<evidence type="ECO:0000259" key="12">
    <source>
        <dbReference type="PROSITE" id="PS52015"/>
    </source>
</evidence>
<keyword evidence="3 10" id="KW-0813">Transport</keyword>
<dbReference type="GO" id="GO:0015891">
    <property type="term" value="P:siderophore transport"/>
    <property type="evidence" value="ECO:0007669"/>
    <property type="project" value="InterPro"/>
</dbReference>
<feature type="transmembrane region" description="Helical" evidence="10">
    <location>
        <begin position="7"/>
        <end position="28"/>
    </location>
</feature>
<dbReference type="OrthoDB" id="7630871at2"/>
<dbReference type="PROSITE" id="PS52015">
    <property type="entry name" value="TONB_CTD"/>
    <property type="match status" value="1"/>
</dbReference>
<dbReference type="Pfam" id="PF03544">
    <property type="entry name" value="TonB_C"/>
    <property type="match status" value="1"/>
</dbReference>
<evidence type="ECO:0000256" key="1">
    <source>
        <dbReference type="ARBA" id="ARBA00004383"/>
    </source>
</evidence>
<comment type="subcellular location">
    <subcellularLocation>
        <location evidence="1 10">Cell inner membrane</location>
        <topology evidence="1 10">Single-pass membrane protein</topology>
        <orientation evidence="1 10">Periplasmic side</orientation>
    </subcellularLocation>
</comment>
<evidence type="ECO:0000256" key="8">
    <source>
        <dbReference type="ARBA" id="ARBA00022989"/>
    </source>
</evidence>
<organism evidence="13 14">
    <name type="scientific">Parvularcula marina</name>
    <dbReference type="NCBI Taxonomy" id="2292771"/>
    <lineage>
        <taxon>Bacteria</taxon>
        <taxon>Pseudomonadati</taxon>
        <taxon>Pseudomonadota</taxon>
        <taxon>Alphaproteobacteria</taxon>
        <taxon>Parvularculales</taxon>
        <taxon>Parvularculaceae</taxon>
        <taxon>Parvularcula</taxon>
    </lineage>
</organism>
<evidence type="ECO:0000256" key="10">
    <source>
        <dbReference type="RuleBase" id="RU362123"/>
    </source>
</evidence>
<dbReference type="InterPro" id="IPR037682">
    <property type="entry name" value="TonB_C"/>
</dbReference>
<evidence type="ECO:0000256" key="6">
    <source>
        <dbReference type="ARBA" id="ARBA00022692"/>
    </source>
</evidence>
<keyword evidence="14" id="KW-1185">Reference proteome</keyword>
<reference evidence="13 14" key="1">
    <citation type="submission" date="2018-08" db="EMBL/GenBank/DDBJ databases">
        <title>Parvularcula sp. SM1705, isolated from surface water of the South Sea China.</title>
        <authorList>
            <person name="Sun L."/>
        </authorList>
    </citation>
    <scope>NUCLEOTIDE SEQUENCE [LARGE SCALE GENOMIC DNA]</scope>
    <source>
        <strain evidence="13 14">SM1705</strain>
    </source>
</reference>
<dbReference type="AlphaFoldDB" id="A0A371RII7"/>
<dbReference type="GO" id="GO:0031992">
    <property type="term" value="F:energy transducer activity"/>
    <property type="evidence" value="ECO:0007669"/>
    <property type="project" value="InterPro"/>
</dbReference>
<dbReference type="SUPFAM" id="SSF74653">
    <property type="entry name" value="TolA/TonB C-terminal domain"/>
    <property type="match status" value="1"/>
</dbReference>
<evidence type="ECO:0000256" key="7">
    <source>
        <dbReference type="ARBA" id="ARBA00022927"/>
    </source>
</evidence>
<evidence type="ECO:0000256" key="9">
    <source>
        <dbReference type="ARBA" id="ARBA00023136"/>
    </source>
</evidence>
<evidence type="ECO:0000256" key="11">
    <source>
        <dbReference type="SAM" id="MobiDB-lite"/>
    </source>
</evidence>
<evidence type="ECO:0000256" key="2">
    <source>
        <dbReference type="ARBA" id="ARBA00006555"/>
    </source>
</evidence>
<dbReference type="RefSeq" id="WP_116391893.1">
    <property type="nucleotide sequence ID" value="NZ_QUQO01000001.1"/>
</dbReference>
<dbReference type="InterPro" id="IPR006260">
    <property type="entry name" value="TonB/TolA_C"/>
</dbReference>
<sequence length="202" mass="21918">MKFLRYLVGFPVAVIVTSLLFLLMYHLIRDDGSTVPDALEDIRETVLPKRTPPPPPPNPTPPPDLPPPPKPENNGDGDPIPGPKIKDPRPDPGKIPGLPGNPGGMEGPTITPTGFYPVLQKLPAYPANCAAREIEGDVTVEYDVTNGGQVINARVLESDDSCLDKAALRAIEGWKYSPLPDADPDGIRKRGLQKTFDFKLEE</sequence>
<dbReference type="NCBIfam" id="TIGR01352">
    <property type="entry name" value="tonB_Cterm"/>
    <property type="match status" value="1"/>
</dbReference>
<feature type="domain" description="TonB C-terminal" evidence="12">
    <location>
        <begin position="110"/>
        <end position="202"/>
    </location>
</feature>
<feature type="compositionally biased region" description="Pro residues" evidence="11">
    <location>
        <begin position="50"/>
        <end position="71"/>
    </location>
</feature>
<comment type="similarity">
    <text evidence="2 10">Belongs to the TonB family.</text>
</comment>
<accession>A0A371RII7</accession>
<evidence type="ECO:0000256" key="4">
    <source>
        <dbReference type="ARBA" id="ARBA00022475"/>
    </source>
</evidence>
<dbReference type="InParanoid" id="A0A371RII7"/>
<dbReference type="PANTHER" id="PTHR33446">
    <property type="entry name" value="PROTEIN TONB-RELATED"/>
    <property type="match status" value="1"/>
</dbReference>
<dbReference type="PRINTS" id="PR01374">
    <property type="entry name" value="TONBPROTEIN"/>
</dbReference>
<comment type="caution">
    <text evidence="13">The sequence shown here is derived from an EMBL/GenBank/DDBJ whole genome shotgun (WGS) entry which is preliminary data.</text>
</comment>
<keyword evidence="4 10" id="KW-1003">Cell membrane</keyword>
<comment type="function">
    <text evidence="10">Interacts with outer membrane receptor proteins that carry out high-affinity binding and energy dependent uptake into the periplasmic space of specific substrates. It could act to transduce energy from the cytoplasmic membrane to specific energy-requiring processes in the outer membrane, resulting in the release into the periplasm of ligands bound by these outer membrane proteins.</text>
</comment>
<feature type="region of interest" description="Disordered" evidence="11">
    <location>
        <begin position="46"/>
        <end position="112"/>
    </location>
</feature>
<dbReference type="InterPro" id="IPR003538">
    <property type="entry name" value="TonB"/>
</dbReference>
<keyword evidence="8 10" id="KW-1133">Transmembrane helix</keyword>
<evidence type="ECO:0000313" key="13">
    <source>
        <dbReference type="EMBL" id="RFB05261.1"/>
    </source>
</evidence>
<evidence type="ECO:0000256" key="5">
    <source>
        <dbReference type="ARBA" id="ARBA00022519"/>
    </source>
</evidence>
<keyword evidence="5 10" id="KW-0997">Cell inner membrane</keyword>
<proteinExistence type="inferred from homology"/>
<name>A0A371RII7_9PROT</name>
<keyword evidence="6 10" id="KW-0812">Transmembrane</keyword>
<dbReference type="GO" id="GO:0098797">
    <property type="term" value="C:plasma membrane protein complex"/>
    <property type="evidence" value="ECO:0007669"/>
    <property type="project" value="TreeGrafter"/>
</dbReference>
<dbReference type="GO" id="GO:0030288">
    <property type="term" value="C:outer membrane-bounded periplasmic space"/>
    <property type="evidence" value="ECO:0007669"/>
    <property type="project" value="InterPro"/>
</dbReference>
<keyword evidence="7 10" id="KW-0653">Protein transport</keyword>
<keyword evidence="9 10" id="KW-0472">Membrane</keyword>
<dbReference type="GO" id="GO:0015031">
    <property type="term" value="P:protein transport"/>
    <property type="evidence" value="ECO:0007669"/>
    <property type="project" value="UniProtKB-UniRule"/>
</dbReference>
<evidence type="ECO:0000313" key="14">
    <source>
        <dbReference type="Proteomes" id="UP000264589"/>
    </source>
</evidence>
<dbReference type="Proteomes" id="UP000264589">
    <property type="component" value="Unassembled WGS sequence"/>
</dbReference>
<dbReference type="GO" id="GO:0055085">
    <property type="term" value="P:transmembrane transport"/>
    <property type="evidence" value="ECO:0007669"/>
    <property type="project" value="InterPro"/>
</dbReference>
<dbReference type="Gene3D" id="3.30.2420.10">
    <property type="entry name" value="TonB"/>
    <property type="match status" value="1"/>
</dbReference>
<gene>
    <name evidence="13" type="ORF">DX908_08325</name>
</gene>
<dbReference type="EMBL" id="QUQO01000001">
    <property type="protein sequence ID" value="RFB05261.1"/>
    <property type="molecule type" value="Genomic_DNA"/>
</dbReference>
<evidence type="ECO:0000256" key="3">
    <source>
        <dbReference type="ARBA" id="ARBA00022448"/>
    </source>
</evidence>
<protein>
    <recommendedName>
        <fullName evidence="10">Protein TonB</fullName>
    </recommendedName>
</protein>
<keyword evidence="10" id="KW-0735">Signal-anchor</keyword>
<dbReference type="InterPro" id="IPR051045">
    <property type="entry name" value="TonB-dependent_transducer"/>
</dbReference>
<dbReference type="PANTHER" id="PTHR33446:SF2">
    <property type="entry name" value="PROTEIN TONB"/>
    <property type="match status" value="1"/>
</dbReference>